<dbReference type="InterPro" id="IPR036465">
    <property type="entry name" value="vWFA_dom_sf"/>
</dbReference>
<proteinExistence type="predicted"/>
<dbReference type="Gene3D" id="3.40.50.410">
    <property type="entry name" value="von Willebrand factor, type A domain"/>
    <property type="match status" value="1"/>
</dbReference>
<sequence>MKRFIQFNDETIDSFLFMQLSDLAKTLTKEPEVEVEYSPYAYVNKQENKIYVSHFWNHRPAGDTWDGFKSDIFLRALGSWKHTDEQAIRAFLQQIERSPILTFAKQLVVMAEDIRLEEICKKDRPGTKKAFAARRRMYRQYFTTQLNVNLVKSLSADALFNLQFILLHADSPVDPPFINQEIEAAMPFLQRSIMEFYDARSTADVIKISETMVEIMEEILNHDLLNQYFHLPELSAYENMEGDNFHDLKRKDPLANDDRLEEEKSGEEEILDEEFRTWHRETSELGSSFLQFDLDQGSKTELMGEGVREGEAGDQALAMVQGSAQETSRKDFANLPAENLKKEVQGGGQAVFGKENRFAVPCFKKAEPADPEAINKYKKQKAQIASLQKKLKNMIEKTLEHKKIQPRGDLHRGRLNKKLIRFFIEDQPRLFYKKQEPSTEIDATFTLLVDCSASMQDKMEQTKLGIVLFHEALKSVRVPHEVIGFWEDTSGASDTMQPNYFHTVIDYEASLQSASGPEVMQLEPEEDNRDGFAIRVVTERIKRRSEKQKFLLVFSDGEPAAYDYDRNGIIDTHEAVLEARKLGIEVINVFLADGEIAEAQQKTIQNIYGKYSIFVTDINELPHVIFPLLKKLLYKSF</sequence>
<dbReference type="SMART" id="SM00327">
    <property type="entry name" value="VWA"/>
    <property type="match status" value="1"/>
</dbReference>
<keyword evidence="3" id="KW-1185">Reference proteome</keyword>
<dbReference type="PANTHER" id="PTHR41248:SF1">
    <property type="entry name" value="NORD PROTEIN"/>
    <property type="match status" value="1"/>
</dbReference>
<dbReference type="AlphaFoldDB" id="A0A6I1FJS2"/>
<gene>
    <name evidence="2" type="ORF">F9802_11775</name>
</gene>
<evidence type="ECO:0000313" key="2">
    <source>
        <dbReference type="EMBL" id="KAB7706249.1"/>
    </source>
</evidence>
<dbReference type="InterPro" id="IPR002035">
    <property type="entry name" value="VWF_A"/>
</dbReference>
<dbReference type="SUPFAM" id="SSF53300">
    <property type="entry name" value="vWA-like"/>
    <property type="match status" value="1"/>
</dbReference>
<evidence type="ECO:0000313" key="3">
    <source>
        <dbReference type="Proteomes" id="UP000429595"/>
    </source>
</evidence>
<accession>A0A6I1FJS2</accession>
<dbReference type="InterPro" id="IPR025861">
    <property type="entry name" value="CobT_VWA_dom"/>
</dbReference>
<dbReference type="EMBL" id="WEIO01000006">
    <property type="protein sequence ID" value="KAB7706249.1"/>
    <property type="molecule type" value="Genomic_DNA"/>
</dbReference>
<organism evidence="2 3">
    <name type="scientific">Bacillus aerolatus</name>
    <dbReference type="NCBI Taxonomy" id="2653354"/>
    <lineage>
        <taxon>Bacteria</taxon>
        <taxon>Bacillati</taxon>
        <taxon>Bacillota</taxon>
        <taxon>Bacilli</taxon>
        <taxon>Bacillales</taxon>
        <taxon>Bacillaceae</taxon>
        <taxon>Bacillus</taxon>
    </lineage>
</organism>
<comment type="caution">
    <text evidence="2">The sequence shown here is derived from an EMBL/GenBank/DDBJ whole genome shotgun (WGS) entry which is preliminary data.</text>
</comment>
<dbReference type="CDD" id="cd01454">
    <property type="entry name" value="vWA_norD_type"/>
    <property type="match status" value="1"/>
</dbReference>
<evidence type="ECO:0000259" key="1">
    <source>
        <dbReference type="SMART" id="SM00327"/>
    </source>
</evidence>
<dbReference type="RefSeq" id="WP_152152159.1">
    <property type="nucleotide sequence ID" value="NZ_WEIO01000006.1"/>
</dbReference>
<dbReference type="InterPro" id="IPR051928">
    <property type="entry name" value="NorD/CobT"/>
</dbReference>
<reference evidence="2 3" key="1">
    <citation type="submission" date="2019-10" db="EMBL/GenBank/DDBJ databases">
        <title>Bacillus aerolatum sp. nov., isolated from bioaerosol of sport playgrounds.</title>
        <authorList>
            <person name="Chen P."/>
            <person name="Zhang G."/>
        </authorList>
    </citation>
    <scope>NUCLEOTIDE SEQUENCE [LARGE SCALE GENOMIC DNA]</scope>
    <source>
        <strain evidence="2 3">CX253</strain>
    </source>
</reference>
<name>A0A6I1FJS2_9BACI</name>
<feature type="domain" description="VWFA" evidence="1">
    <location>
        <begin position="442"/>
        <end position="633"/>
    </location>
</feature>
<dbReference type="Pfam" id="PF11775">
    <property type="entry name" value="CobT_C"/>
    <property type="match status" value="1"/>
</dbReference>
<dbReference type="Proteomes" id="UP000429595">
    <property type="component" value="Unassembled WGS sequence"/>
</dbReference>
<dbReference type="PANTHER" id="PTHR41248">
    <property type="entry name" value="NORD PROTEIN"/>
    <property type="match status" value="1"/>
</dbReference>
<protein>
    <submittedName>
        <fullName evidence="2">VWA domain-containing protein</fullName>
    </submittedName>
</protein>